<reference evidence="2 4" key="2">
    <citation type="journal article" date="2014" name="BMC Genomics">
        <title>An improved genome release (version Mt4.0) for the model legume Medicago truncatula.</title>
        <authorList>
            <person name="Tang H."/>
            <person name="Krishnakumar V."/>
            <person name="Bidwell S."/>
            <person name="Rosen B."/>
            <person name="Chan A."/>
            <person name="Zhou S."/>
            <person name="Gentzbittel L."/>
            <person name="Childs K.L."/>
            <person name="Yandell M."/>
            <person name="Gundlach H."/>
            <person name="Mayer K.F."/>
            <person name="Schwartz D.C."/>
            <person name="Town C.D."/>
        </authorList>
    </citation>
    <scope>GENOME REANNOTATION</scope>
    <source>
        <strain evidence="2">A17</strain>
        <strain evidence="3 4">cv. Jemalong A17</strain>
    </source>
</reference>
<evidence type="ECO:0000313" key="4">
    <source>
        <dbReference type="Proteomes" id="UP000002051"/>
    </source>
</evidence>
<keyword evidence="2" id="KW-0238">DNA-binding</keyword>
<dbReference type="InterPro" id="IPR004330">
    <property type="entry name" value="FAR1_DNA_bnd_dom"/>
</dbReference>
<evidence type="ECO:0000313" key="2">
    <source>
        <dbReference type="EMBL" id="KEH31703.1"/>
    </source>
</evidence>
<proteinExistence type="predicted"/>
<dbReference type="HOGENOM" id="CLU_1236657_0_0_1"/>
<accession>A0A072URK7</accession>
<sequence>MEEDWKPKLKMIFDSVEDAWKFYNDYGGKVGFGVRKQYSHKNKNNIITSYMFVCSKEGLRKPDKQNYKTINPRQETRTNCKAKLNIKNMGGKFMQIDLADDAGLQQRKSFDLMSKEVGGRSNLGFTRSEKRKVLAMARIMKSYEKSKFTTITRINQSHEFELQNLQIMPRLVLERQALLISRYEVLNLEKAAFEVEDYHQATIELIQKALSDKYNTLKLIDGMR</sequence>
<dbReference type="Pfam" id="PF03101">
    <property type="entry name" value="FAR1"/>
    <property type="match status" value="1"/>
</dbReference>
<dbReference type="STRING" id="3880.A0A072URK7"/>
<name>A0A072URK7_MEDTR</name>
<evidence type="ECO:0000259" key="1">
    <source>
        <dbReference type="Pfam" id="PF03101"/>
    </source>
</evidence>
<organism evidence="2 4">
    <name type="scientific">Medicago truncatula</name>
    <name type="common">Barrel medic</name>
    <name type="synonym">Medicago tribuloides</name>
    <dbReference type="NCBI Taxonomy" id="3880"/>
    <lineage>
        <taxon>Eukaryota</taxon>
        <taxon>Viridiplantae</taxon>
        <taxon>Streptophyta</taxon>
        <taxon>Embryophyta</taxon>
        <taxon>Tracheophyta</taxon>
        <taxon>Spermatophyta</taxon>
        <taxon>Magnoliopsida</taxon>
        <taxon>eudicotyledons</taxon>
        <taxon>Gunneridae</taxon>
        <taxon>Pentapetalae</taxon>
        <taxon>rosids</taxon>
        <taxon>fabids</taxon>
        <taxon>Fabales</taxon>
        <taxon>Fabaceae</taxon>
        <taxon>Papilionoideae</taxon>
        <taxon>50 kb inversion clade</taxon>
        <taxon>NPAAA clade</taxon>
        <taxon>Hologalegina</taxon>
        <taxon>IRL clade</taxon>
        <taxon>Trifolieae</taxon>
        <taxon>Medicago</taxon>
    </lineage>
</organism>
<dbReference type="EMBL" id="CM001220">
    <property type="protein sequence ID" value="KEH31703.1"/>
    <property type="molecule type" value="Genomic_DNA"/>
</dbReference>
<dbReference type="EnsemblPlants" id="KEH31703">
    <property type="protein sequence ID" value="KEH31703"/>
    <property type="gene ID" value="MTR_4g102720"/>
</dbReference>
<dbReference type="PANTHER" id="PTHR46328">
    <property type="entry name" value="FAR-RED IMPAIRED RESPONSIVE (FAR1) FAMILY PROTEIN-RELATED"/>
    <property type="match status" value="1"/>
</dbReference>
<dbReference type="GO" id="GO:0003677">
    <property type="term" value="F:DNA binding"/>
    <property type="evidence" value="ECO:0007669"/>
    <property type="project" value="UniProtKB-KW"/>
</dbReference>
<dbReference type="AlphaFoldDB" id="A0A072URK7"/>
<reference evidence="2 4" key="1">
    <citation type="journal article" date="2011" name="Nature">
        <title>The Medicago genome provides insight into the evolution of rhizobial symbioses.</title>
        <authorList>
            <person name="Young N.D."/>
            <person name="Debelle F."/>
            <person name="Oldroyd G.E."/>
            <person name="Geurts R."/>
            <person name="Cannon S.B."/>
            <person name="Udvardi M.K."/>
            <person name="Benedito V.A."/>
            <person name="Mayer K.F."/>
            <person name="Gouzy J."/>
            <person name="Schoof H."/>
            <person name="Van de Peer Y."/>
            <person name="Proost S."/>
            <person name="Cook D.R."/>
            <person name="Meyers B.C."/>
            <person name="Spannagl M."/>
            <person name="Cheung F."/>
            <person name="De Mita S."/>
            <person name="Krishnakumar V."/>
            <person name="Gundlach H."/>
            <person name="Zhou S."/>
            <person name="Mudge J."/>
            <person name="Bharti A.K."/>
            <person name="Murray J.D."/>
            <person name="Naoumkina M.A."/>
            <person name="Rosen B."/>
            <person name="Silverstein K.A."/>
            <person name="Tang H."/>
            <person name="Rombauts S."/>
            <person name="Zhao P.X."/>
            <person name="Zhou P."/>
            <person name="Barbe V."/>
            <person name="Bardou P."/>
            <person name="Bechner M."/>
            <person name="Bellec A."/>
            <person name="Berger A."/>
            <person name="Berges H."/>
            <person name="Bidwell S."/>
            <person name="Bisseling T."/>
            <person name="Choisne N."/>
            <person name="Couloux A."/>
            <person name="Denny R."/>
            <person name="Deshpande S."/>
            <person name="Dai X."/>
            <person name="Doyle J.J."/>
            <person name="Dudez A.M."/>
            <person name="Farmer A.D."/>
            <person name="Fouteau S."/>
            <person name="Franken C."/>
            <person name="Gibelin C."/>
            <person name="Gish J."/>
            <person name="Goldstein S."/>
            <person name="Gonzalez A.J."/>
            <person name="Green P.J."/>
            <person name="Hallab A."/>
            <person name="Hartog M."/>
            <person name="Hua A."/>
            <person name="Humphray S.J."/>
            <person name="Jeong D.H."/>
            <person name="Jing Y."/>
            <person name="Jocker A."/>
            <person name="Kenton S.M."/>
            <person name="Kim D.J."/>
            <person name="Klee K."/>
            <person name="Lai H."/>
            <person name="Lang C."/>
            <person name="Lin S."/>
            <person name="Macmil S.L."/>
            <person name="Magdelenat G."/>
            <person name="Matthews L."/>
            <person name="McCorrison J."/>
            <person name="Monaghan E.L."/>
            <person name="Mun J.H."/>
            <person name="Najar F.Z."/>
            <person name="Nicholson C."/>
            <person name="Noirot C."/>
            <person name="O'Bleness M."/>
            <person name="Paule C.R."/>
            <person name="Poulain J."/>
            <person name="Prion F."/>
            <person name="Qin B."/>
            <person name="Qu C."/>
            <person name="Retzel E.F."/>
            <person name="Riddle C."/>
            <person name="Sallet E."/>
            <person name="Samain S."/>
            <person name="Samson N."/>
            <person name="Sanders I."/>
            <person name="Saurat O."/>
            <person name="Scarpelli C."/>
            <person name="Schiex T."/>
            <person name="Segurens B."/>
            <person name="Severin A.J."/>
            <person name="Sherrier D.J."/>
            <person name="Shi R."/>
            <person name="Sims S."/>
            <person name="Singer S.R."/>
            <person name="Sinharoy S."/>
            <person name="Sterck L."/>
            <person name="Viollet A."/>
            <person name="Wang B.B."/>
            <person name="Wang K."/>
            <person name="Wang M."/>
            <person name="Wang X."/>
            <person name="Warfsmann J."/>
            <person name="Weissenbach J."/>
            <person name="White D.D."/>
            <person name="White J.D."/>
            <person name="Wiley G.B."/>
            <person name="Wincker P."/>
            <person name="Xing Y."/>
            <person name="Yang L."/>
            <person name="Yao Z."/>
            <person name="Ying F."/>
            <person name="Zhai J."/>
            <person name="Zhou L."/>
            <person name="Zuber A."/>
            <person name="Denarie J."/>
            <person name="Dixon R.A."/>
            <person name="May G.D."/>
            <person name="Schwartz D.C."/>
            <person name="Rogers J."/>
            <person name="Quetier F."/>
            <person name="Town C.D."/>
            <person name="Roe B.A."/>
        </authorList>
    </citation>
    <scope>NUCLEOTIDE SEQUENCE [LARGE SCALE GENOMIC DNA]</scope>
    <source>
        <strain evidence="2">A17</strain>
        <strain evidence="3 4">cv. Jemalong A17</strain>
    </source>
</reference>
<reference evidence="3" key="3">
    <citation type="submission" date="2015-04" db="UniProtKB">
        <authorList>
            <consortium name="EnsemblPlants"/>
        </authorList>
    </citation>
    <scope>IDENTIFICATION</scope>
    <source>
        <strain evidence="3">cv. Jemalong A17</strain>
    </source>
</reference>
<gene>
    <name evidence="2" type="ordered locus">MTR_4g102720</name>
</gene>
<dbReference type="PANTHER" id="PTHR46328:SF34">
    <property type="entry name" value="PROTEIN FAR1-RELATED SEQUENCE 5-LIKE"/>
    <property type="match status" value="1"/>
</dbReference>
<keyword evidence="4" id="KW-1185">Reference proteome</keyword>
<protein>
    <submittedName>
        <fullName evidence="2">FAR1 DNA-binding domain protein</fullName>
    </submittedName>
</protein>
<dbReference type="Proteomes" id="UP000002051">
    <property type="component" value="Chromosome 4"/>
</dbReference>
<evidence type="ECO:0000313" key="3">
    <source>
        <dbReference type="EnsemblPlants" id="KEH31703"/>
    </source>
</evidence>
<feature type="domain" description="FAR1" evidence="1">
    <location>
        <begin position="21"/>
        <end position="88"/>
    </location>
</feature>